<feature type="compositionally biased region" description="Acidic residues" evidence="1">
    <location>
        <begin position="323"/>
        <end position="348"/>
    </location>
</feature>
<comment type="caution">
    <text evidence="3">The sequence shown here is derived from an EMBL/GenBank/DDBJ whole genome shotgun (WGS) entry which is preliminary data.</text>
</comment>
<feature type="compositionally biased region" description="Basic and acidic residues" evidence="1">
    <location>
        <begin position="80"/>
        <end position="101"/>
    </location>
</feature>
<dbReference type="Proteomes" id="UP000480350">
    <property type="component" value="Unassembled WGS sequence"/>
</dbReference>
<reference evidence="3 4" key="1">
    <citation type="submission" date="2019-12" db="EMBL/GenBank/DDBJ databases">
        <authorList>
            <person name="Lee S.D."/>
        </authorList>
    </citation>
    <scope>NUCLEOTIDE SEQUENCE [LARGE SCALE GENOMIC DNA]</scope>
    <source>
        <strain evidence="3 4">GH1-50</strain>
    </source>
</reference>
<evidence type="ECO:0000313" key="3">
    <source>
        <dbReference type="EMBL" id="MXQ08263.1"/>
    </source>
</evidence>
<dbReference type="RefSeq" id="WP_160764201.1">
    <property type="nucleotide sequence ID" value="NZ_WUPT01000002.1"/>
</dbReference>
<feature type="region of interest" description="Disordered" evidence="1">
    <location>
        <begin position="317"/>
        <end position="348"/>
    </location>
</feature>
<feature type="region of interest" description="Disordered" evidence="1">
    <location>
        <begin position="36"/>
        <end position="117"/>
    </location>
</feature>
<proteinExistence type="predicted"/>
<sequence>MRKTLRQTMAAILLSSVALVPAATVSVIATADAAYAKSEKSRGGGGKPDHAGQKLIRGKSGDTTASRGGGSKSNRGLKGFGDDLRGMGREMRNLFDGDTRGKKPAKVAGGGKKAAAPDGEEQLFARGKSGKVSAFHPSELGNMNGAMNANINAVLAHIRNGNTNGPVGHMALLAVSGAAIYAAAGVVEREMLYQSLDDAVVGSEYDSLEDYLTAVKEGADRDPAIDAALDGVGYSEDGFAVTRPAEEDYLAAQEELDGYDEDDFQAKADAEAAILAYWNKNSAEGDLRTDEEQTLLDELYSRFDGQQDAIDGAIAASETHGSDEDDDDIADTCGDDEVCDEDDIALVD</sequence>
<evidence type="ECO:0000313" key="4">
    <source>
        <dbReference type="Proteomes" id="UP000480350"/>
    </source>
</evidence>
<feature type="compositionally biased region" description="Basic and acidic residues" evidence="1">
    <location>
        <begin position="37"/>
        <end position="52"/>
    </location>
</feature>
<organism evidence="3 4">
    <name type="scientific">Kangsaoukella pontilimi</name>
    <dbReference type="NCBI Taxonomy" id="2691042"/>
    <lineage>
        <taxon>Bacteria</taxon>
        <taxon>Pseudomonadati</taxon>
        <taxon>Pseudomonadota</taxon>
        <taxon>Alphaproteobacteria</taxon>
        <taxon>Rhodobacterales</taxon>
        <taxon>Paracoccaceae</taxon>
        <taxon>Kangsaoukella</taxon>
    </lineage>
</organism>
<dbReference type="AlphaFoldDB" id="A0A7C9IQZ3"/>
<gene>
    <name evidence="3" type="ORF">GQ651_10450</name>
</gene>
<keyword evidence="4" id="KW-1185">Reference proteome</keyword>
<name>A0A7C9IQZ3_9RHOB</name>
<protein>
    <submittedName>
        <fullName evidence="3">Uncharacterized protein</fullName>
    </submittedName>
</protein>
<dbReference type="EMBL" id="WUPT01000002">
    <property type="protein sequence ID" value="MXQ08263.1"/>
    <property type="molecule type" value="Genomic_DNA"/>
</dbReference>
<evidence type="ECO:0000256" key="2">
    <source>
        <dbReference type="SAM" id="SignalP"/>
    </source>
</evidence>
<accession>A0A7C9IQZ3</accession>
<feature type="chain" id="PRO_5028899502" evidence="2">
    <location>
        <begin position="23"/>
        <end position="348"/>
    </location>
</feature>
<feature type="signal peptide" evidence="2">
    <location>
        <begin position="1"/>
        <end position="22"/>
    </location>
</feature>
<keyword evidence="2" id="KW-0732">Signal</keyword>
<evidence type="ECO:0000256" key="1">
    <source>
        <dbReference type="SAM" id="MobiDB-lite"/>
    </source>
</evidence>
<reference evidence="3 4" key="2">
    <citation type="submission" date="2020-03" db="EMBL/GenBank/DDBJ databases">
        <title>Kangsaoukella pontilimi gen. nov., sp. nov., a new member of the family Rhodobacteraceae isolated from a tidal mudflat.</title>
        <authorList>
            <person name="Kim I.S."/>
        </authorList>
    </citation>
    <scope>NUCLEOTIDE SEQUENCE [LARGE SCALE GENOMIC DNA]</scope>
    <source>
        <strain evidence="3 4">GH1-50</strain>
    </source>
</reference>